<sequence length="325" mass="37448">MAKPTKVKHHYITRYYLEGFADGNKKVWTFNKLNPLNPFANTATETAVIKKLYHLKDSDNIDQIEDFFSDEIEGPASDAFKELINLKFPNDTEREKLSLFFGMLMARTPSYIEHLNDQQTRQIQIIASTHAAEANNFRSLYKKIHPGLSNEEIEKDRKSIIDEEYKFDINRDYLLNIMVKCGSIFSPLLLNMNWWLIKTNSQFPFITSDNFINVNHEDMTSLYKPGLGTPGVKVHIPVSSQLSLLLINDKTAKNDVIHDIDNPPFGADGKKIDVKKLITSINKQIYCTSDKYVFANSNSDRLKRCFSNILEKAKLIEDIQLKNHH</sequence>
<protein>
    <recommendedName>
        <fullName evidence="3">DUF4238 domain-containing protein</fullName>
    </recommendedName>
</protein>
<evidence type="ECO:0008006" key="3">
    <source>
        <dbReference type="Google" id="ProtNLM"/>
    </source>
</evidence>
<evidence type="ECO:0000313" key="2">
    <source>
        <dbReference type="Proteomes" id="UP000254033"/>
    </source>
</evidence>
<evidence type="ECO:0000313" key="1">
    <source>
        <dbReference type="EMBL" id="STX39277.1"/>
    </source>
</evidence>
<proteinExistence type="predicted"/>
<dbReference type="RefSeq" id="WP_115175798.1">
    <property type="nucleotide sequence ID" value="NZ_UGNY01000001.1"/>
</dbReference>
<accession>A0A378IVM4</accession>
<gene>
    <name evidence="1" type="ORF">NCTC11978_02472</name>
</gene>
<dbReference type="AlphaFoldDB" id="A0A378IVM4"/>
<dbReference type="Pfam" id="PF14022">
    <property type="entry name" value="DUF4238"/>
    <property type="match status" value="1"/>
</dbReference>
<dbReference type="InterPro" id="IPR025332">
    <property type="entry name" value="DUF4238"/>
</dbReference>
<name>A0A378IVM4_9GAMM</name>
<organism evidence="1 2">
    <name type="scientific">Legionella feeleii</name>
    <dbReference type="NCBI Taxonomy" id="453"/>
    <lineage>
        <taxon>Bacteria</taxon>
        <taxon>Pseudomonadati</taxon>
        <taxon>Pseudomonadota</taxon>
        <taxon>Gammaproteobacteria</taxon>
        <taxon>Legionellales</taxon>
        <taxon>Legionellaceae</taxon>
        <taxon>Legionella</taxon>
    </lineage>
</organism>
<reference evidence="1 2" key="1">
    <citation type="submission" date="2018-06" db="EMBL/GenBank/DDBJ databases">
        <authorList>
            <consortium name="Pathogen Informatics"/>
            <person name="Doyle S."/>
        </authorList>
    </citation>
    <scope>NUCLEOTIDE SEQUENCE [LARGE SCALE GENOMIC DNA]</scope>
    <source>
        <strain evidence="1 2">NCTC11978</strain>
    </source>
</reference>
<dbReference type="EMBL" id="UGNY01000001">
    <property type="protein sequence ID" value="STX39277.1"/>
    <property type="molecule type" value="Genomic_DNA"/>
</dbReference>
<dbReference type="Proteomes" id="UP000254033">
    <property type="component" value="Unassembled WGS sequence"/>
</dbReference>